<dbReference type="PANTHER" id="PTHR11571:SF255">
    <property type="entry name" value="GLUTATHIONE S-TRANSFERASE P"/>
    <property type="match status" value="1"/>
</dbReference>
<dbReference type="FunFam" id="1.20.1050.10:FF:000053">
    <property type="entry name" value="Glutathione S-transferase P"/>
    <property type="match status" value="1"/>
</dbReference>
<dbReference type="GO" id="GO:0006749">
    <property type="term" value="P:glutathione metabolic process"/>
    <property type="evidence" value="ECO:0007669"/>
    <property type="project" value="TreeGrafter"/>
</dbReference>
<evidence type="ECO:0000259" key="12">
    <source>
        <dbReference type="PROSITE" id="PS50405"/>
    </source>
</evidence>
<comment type="catalytic activity">
    <reaction evidence="7">
        <text>prostaglandin J2 + glutathione = prostaglandin J2-S-(R)-glutathione</text>
        <dbReference type="Rhea" id="RHEA:50804"/>
        <dbReference type="ChEBI" id="CHEBI:57925"/>
        <dbReference type="ChEBI" id="CHEBI:133396"/>
        <dbReference type="ChEBI" id="CHEBI:133771"/>
    </reaction>
    <physiologicalReaction direction="left-to-right" evidence="7">
        <dbReference type="Rhea" id="RHEA:50805"/>
    </physiologicalReaction>
</comment>
<evidence type="ECO:0000313" key="13">
    <source>
        <dbReference type="EMBL" id="ELK01113.1"/>
    </source>
</evidence>
<dbReference type="InterPro" id="IPR010987">
    <property type="entry name" value="Glutathione-S-Trfase_C-like"/>
</dbReference>
<protein>
    <recommendedName>
        <fullName evidence="10">Glutathione S-transferase P</fullName>
        <ecNumber evidence="1">2.5.1.18</ecNumber>
    </recommendedName>
</protein>
<evidence type="ECO:0000256" key="9">
    <source>
        <dbReference type="ARBA" id="ARBA00062404"/>
    </source>
</evidence>
<dbReference type="InterPro" id="IPR036249">
    <property type="entry name" value="Thioredoxin-like_sf"/>
</dbReference>
<sequence>MPMQLADQSHSWKEEVVTKETWLQGSLKASCLYRQLPKFQDGDLTLSWSNAILRHLSYSLGLCEKDQQEAAMVDVMNDSMEDLHCKYITHIYTNYEAGKQDYVKQLLECLKPLEMLLSQDQGGQAFVVGN</sequence>
<organism evidence="13 14">
    <name type="scientific">Pteropus alecto</name>
    <name type="common">Black flying fox</name>
    <dbReference type="NCBI Taxonomy" id="9402"/>
    <lineage>
        <taxon>Eukaryota</taxon>
        <taxon>Metazoa</taxon>
        <taxon>Chordata</taxon>
        <taxon>Craniata</taxon>
        <taxon>Vertebrata</taxon>
        <taxon>Euteleostomi</taxon>
        <taxon>Mammalia</taxon>
        <taxon>Eutheria</taxon>
        <taxon>Laurasiatheria</taxon>
        <taxon>Chiroptera</taxon>
        <taxon>Yinpterochiroptera</taxon>
        <taxon>Pteropodoidea</taxon>
        <taxon>Pteropodidae</taxon>
        <taxon>Pteropodinae</taxon>
        <taxon>Pteropus</taxon>
    </lineage>
</organism>
<keyword evidence="14" id="KW-1185">Reference proteome</keyword>
<feature type="domain" description="GST N-terminal" evidence="11">
    <location>
        <begin position="1"/>
        <end position="64"/>
    </location>
</feature>
<dbReference type="InParanoid" id="L5JSE6"/>
<dbReference type="SUPFAM" id="SSF52833">
    <property type="entry name" value="Thioredoxin-like"/>
    <property type="match status" value="1"/>
</dbReference>
<dbReference type="InterPro" id="IPR004045">
    <property type="entry name" value="Glutathione_S-Trfase_N"/>
</dbReference>
<dbReference type="InterPro" id="IPR003082">
    <property type="entry name" value="GST_pi"/>
</dbReference>
<evidence type="ECO:0000256" key="10">
    <source>
        <dbReference type="ARBA" id="ARBA00072930"/>
    </source>
</evidence>
<dbReference type="PRINTS" id="PR01268">
    <property type="entry name" value="GSTRNSFRASEP"/>
</dbReference>
<dbReference type="SUPFAM" id="SSF47616">
    <property type="entry name" value="GST C-terminal domain-like"/>
    <property type="match status" value="1"/>
</dbReference>
<dbReference type="GO" id="GO:0005829">
    <property type="term" value="C:cytosol"/>
    <property type="evidence" value="ECO:0007669"/>
    <property type="project" value="TreeGrafter"/>
</dbReference>
<dbReference type="GO" id="GO:0004364">
    <property type="term" value="F:glutathione transferase activity"/>
    <property type="evidence" value="ECO:0007669"/>
    <property type="project" value="UniProtKB-EC"/>
</dbReference>
<reference evidence="14" key="1">
    <citation type="journal article" date="2013" name="Science">
        <title>Comparative analysis of bat genomes provides insight into the evolution of flight and immunity.</title>
        <authorList>
            <person name="Zhang G."/>
            <person name="Cowled C."/>
            <person name="Shi Z."/>
            <person name="Huang Z."/>
            <person name="Bishop-Lilly K.A."/>
            <person name="Fang X."/>
            <person name="Wynne J.W."/>
            <person name="Xiong Z."/>
            <person name="Baker M.L."/>
            <person name="Zhao W."/>
            <person name="Tachedjian M."/>
            <person name="Zhu Y."/>
            <person name="Zhou P."/>
            <person name="Jiang X."/>
            <person name="Ng J."/>
            <person name="Yang L."/>
            <person name="Wu L."/>
            <person name="Xiao J."/>
            <person name="Feng Y."/>
            <person name="Chen Y."/>
            <person name="Sun X."/>
            <person name="Zhang Y."/>
            <person name="Marsh G.A."/>
            <person name="Crameri G."/>
            <person name="Broder C.C."/>
            <person name="Frey K.G."/>
            <person name="Wang L.F."/>
            <person name="Wang J."/>
        </authorList>
    </citation>
    <scope>NUCLEOTIDE SEQUENCE [LARGE SCALE GENOMIC DNA]</scope>
</reference>
<dbReference type="Gene3D" id="1.20.1050.10">
    <property type="match status" value="1"/>
</dbReference>
<dbReference type="Proteomes" id="UP000010552">
    <property type="component" value="Unassembled WGS sequence"/>
</dbReference>
<comment type="catalytic activity">
    <reaction evidence="6">
        <text>prostaglandin A2 + glutathione = prostaglandin A2-S-(S)-glutathione</text>
        <dbReference type="Rhea" id="RHEA:50800"/>
        <dbReference type="ChEBI" id="CHEBI:57925"/>
        <dbReference type="ChEBI" id="CHEBI:133370"/>
        <dbReference type="ChEBI" id="CHEBI:133769"/>
    </reaction>
    <physiologicalReaction direction="left-to-right" evidence="6">
        <dbReference type="Rhea" id="RHEA:50801"/>
    </physiologicalReaction>
</comment>
<evidence type="ECO:0000313" key="14">
    <source>
        <dbReference type="Proteomes" id="UP000010552"/>
    </source>
</evidence>
<comment type="subunit">
    <text evidence="9">Homodimer. Interacts with CDK5.</text>
</comment>
<accession>L5JSE6</accession>
<dbReference type="PROSITE" id="PS50405">
    <property type="entry name" value="GST_CTER"/>
    <property type="match status" value="1"/>
</dbReference>
<evidence type="ECO:0000256" key="8">
    <source>
        <dbReference type="ARBA" id="ARBA00056425"/>
    </source>
</evidence>
<evidence type="ECO:0000256" key="7">
    <source>
        <dbReference type="ARBA" id="ARBA00051593"/>
    </source>
</evidence>
<comment type="function">
    <text evidence="8">Conjugation of reduced glutathione to a wide number of exogenous and endogenous hydrophobic electrophiles. Involved in the formation of glutathione conjugates of both prostaglandin A2 (PGA2) and prostaglandin J2 (PGJ2). Participates in the formation of novel hepoxilin regioisomers. Negatively regulates CDK5 activity via p25/p35 translocation to prevent neurodegeneration.</text>
</comment>
<dbReference type="Gene3D" id="3.40.30.10">
    <property type="entry name" value="Glutaredoxin"/>
    <property type="match status" value="1"/>
</dbReference>
<name>L5JSE6_PTEAL</name>
<evidence type="ECO:0000256" key="5">
    <source>
        <dbReference type="ARBA" id="ARBA00050398"/>
    </source>
</evidence>
<dbReference type="PANTHER" id="PTHR11571">
    <property type="entry name" value="GLUTATHIONE S-TRANSFERASE"/>
    <property type="match status" value="1"/>
</dbReference>
<evidence type="ECO:0000256" key="4">
    <source>
        <dbReference type="ARBA" id="ARBA00050230"/>
    </source>
</evidence>
<dbReference type="EC" id="2.5.1.18" evidence="1"/>
<evidence type="ECO:0000256" key="1">
    <source>
        <dbReference type="ARBA" id="ARBA00012452"/>
    </source>
</evidence>
<gene>
    <name evidence="13" type="ORF">PAL_GLEAN10020723</name>
</gene>
<feature type="domain" description="GST C-terminal" evidence="12">
    <location>
        <begin position="66"/>
        <end position="130"/>
    </location>
</feature>
<dbReference type="STRING" id="9402.L5JSE6"/>
<dbReference type="InterPro" id="IPR036282">
    <property type="entry name" value="Glutathione-S-Trfase_C_sf"/>
</dbReference>
<dbReference type="EMBL" id="KB031153">
    <property type="protein sequence ID" value="ELK01113.1"/>
    <property type="molecule type" value="Genomic_DNA"/>
</dbReference>
<evidence type="ECO:0000256" key="6">
    <source>
        <dbReference type="ARBA" id="ARBA00051481"/>
    </source>
</evidence>
<dbReference type="AlphaFoldDB" id="L5JSE6"/>
<evidence type="ECO:0000259" key="11">
    <source>
        <dbReference type="PROSITE" id="PS50404"/>
    </source>
</evidence>
<keyword evidence="2 13" id="KW-0808">Transferase</keyword>
<dbReference type="PROSITE" id="PS50404">
    <property type="entry name" value="GST_NTER"/>
    <property type="match status" value="1"/>
</dbReference>
<evidence type="ECO:0000256" key="3">
    <source>
        <dbReference type="ARBA" id="ARBA00049385"/>
    </source>
</evidence>
<evidence type="ECO:0000256" key="2">
    <source>
        <dbReference type="ARBA" id="ARBA00022679"/>
    </source>
</evidence>
<comment type="catalytic activity">
    <reaction evidence="3">
        <text>RX + glutathione = an S-substituted glutathione + a halide anion + H(+)</text>
        <dbReference type="Rhea" id="RHEA:16437"/>
        <dbReference type="ChEBI" id="CHEBI:15378"/>
        <dbReference type="ChEBI" id="CHEBI:16042"/>
        <dbReference type="ChEBI" id="CHEBI:17792"/>
        <dbReference type="ChEBI" id="CHEBI:57925"/>
        <dbReference type="ChEBI" id="CHEBI:90779"/>
        <dbReference type="EC" id="2.5.1.18"/>
    </reaction>
    <physiologicalReaction direction="left-to-right" evidence="3">
        <dbReference type="Rhea" id="RHEA:16438"/>
    </physiologicalReaction>
</comment>
<comment type="catalytic activity">
    <reaction evidence="4">
        <text>prostaglandin J2 + glutathione = prostaglandin J2-S-(S)-glutathione</text>
        <dbReference type="Rhea" id="RHEA:50808"/>
        <dbReference type="ChEBI" id="CHEBI:57925"/>
        <dbReference type="ChEBI" id="CHEBI:133396"/>
        <dbReference type="ChEBI" id="CHEBI:133772"/>
    </reaction>
    <physiologicalReaction direction="left-to-right" evidence="4">
        <dbReference type="Rhea" id="RHEA:50809"/>
    </physiologicalReaction>
</comment>
<dbReference type="InterPro" id="IPR050213">
    <property type="entry name" value="GST_superfamily"/>
</dbReference>
<comment type="catalytic activity">
    <reaction evidence="5">
        <text>11(S)-hydroxy-14(S),15(S)-epoxy-(5Z,8Z,12E)-eicosatrienoate + glutathione = (11S,15S)-dihydroxy-14(R)-S-glutathionyl-(5Z,8Z,12E)-eicosatrienoate</text>
        <dbReference type="Rhea" id="RHEA:50260"/>
        <dbReference type="ChEBI" id="CHEBI:57925"/>
        <dbReference type="ChEBI" id="CHEBI:132200"/>
        <dbReference type="ChEBI" id="CHEBI:132201"/>
    </reaction>
    <physiologicalReaction direction="left-to-right" evidence="5">
        <dbReference type="Rhea" id="RHEA:50261"/>
    </physiologicalReaction>
</comment>
<proteinExistence type="predicted"/>